<name>A0A8X6TJV5_NEPPI</name>
<proteinExistence type="predicted"/>
<gene>
    <name evidence="1" type="ORF">NPIL_340451</name>
</gene>
<protein>
    <submittedName>
        <fullName evidence="1">Uncharacterized protein</fullName>
    </submittedName>
</protein>
<sequence length="76" mass="8501">MPITHFSKAVEVNSNGMPYCSELDVRQESGCLGRDSFNREVVKSTRTHGECGGYSRSPNHKILNTLCHMTMSVVIR</sequence>
<evidence type="ECO:0000313" key="2">
    <source>
        <dbReference type="Proteomes" id="UP000887013"/>
    </source>
</evidence>
<keyword evidence="2" id="KW-1185">Reference proteome</keyword>
<dbReference type="Proteomes" id="UP000887013">
    <property type="component" value="Unassembled WGS sequence"/>
</dbReference>
<evidence type="ECO:0000313" key="1">
    <source>
        <dbReference type="EMBL" id="GFT18360.1"/>
    </source>
</evidence>
<reference evidence="1" key="1">
    <citation type="submission" date="2020-08" db="EMBL/GenBank/DDBJ databases">
        <title>Multicomponent nature underlies the extraordinary mechanical properties of spider dragline silk.</title>
        <authorList>
            <person name="Kono N."/>
            <person name="Nakamura H."/>
            <person name="Mori M."/>
            <person name="Yoshida Y."/>
            <person name="Ohtoshi R."/>
            <person name="Malay A.D."/>
            <person name="Moran D.A.P."/>
            <person name="Tomita M."/>
            <person name="Numata K."/>
            <person name="Arakawa K."/>
        </authorList>
    </citation>
    <scope>NUCLEOTIDE SEQUENCE</scope>
</reference>
<dbReference type="EMBL" id="BMAW01058845">
    <property type="protein sequence ID" value="GFT18360.1"/>
    <property type="molecule type" value="Genomic_DNA"/>
</dbReference>
<comment type="caution">
    <text evidence="1">The sequence shown here is derived from an EMBL/GenBank/DDBJ whole genome shotgun (WGS) entry which is preliminary data.</text>
</comment>
<accession>A0A8X6TJV5</accession>
<organism evidence="1 2">
    <name type="scientific">Nephila pilipes</name>
    <name type="common">Giant wood spider</name>
    <name type="synonym">Nephila maculata</name>
    <dbReference type="NCBI Taxonomy" id="299642"/>
    <lineage>
        <taxon>Eukaryota</taxon>
        <taxon>Metazoa</taxon>
        <taxon>Ecdysozoa</taxon>
        <taxon>Arthropoda</taxon>
        <taxon>Chelicerata</taxon>
        <taxon>Arachnida</taxon>
        <taxon>Araneae</taxon>
        <taxon>Araneomorphae</taxon>
        <taxon>Entelegynae</taxon>
        <taxon>Araneoidea</taxon>
        <taxon>Nephilidae</taxon>
        <taxon>Nephila</taxon>
    </lineage>
</organism>
<dbReference type="AlphaFoldDB" id="A0A8X6TJV5"/>